<evidence type="ECO:0000313" key="2">
    <source>
        <dbReference type="Proteomes" id="UP000515211"/>
    </source>
</evidence>
<protein>
    <submittedName>
        <fullName evidence="3">Uncharacterized protein LOC107463168</fullName>
    </submittedName>
</protein>
<feature type="compositionally biased region" description="Low complexity" evidence="1">
    <location>
        <begin position="177"/>
        <end position="190"/>
    </location>
</feature>
<name>A0A6P4BYD6_ARADU</name>
<accession>A0A6P4BYD6</accession>
<dbReference type="RefSeq" id="XP_015937398.1">
    <property type="nucleotide sequence ID" value="XM_016081912.1"/>
</dbReference>
<dbReference type="KEGG" id="adu:107463168"/>
<dbReference type="Proteomes" id="UP000515211">
    <property type="component" value="Chromosome 8"/>
</dbReference>
<reference evidence="3" key="2">
    <citation type="submission" date="2025-08" db="UniProtKB">
        <authorList>
            <consortium name="RefSeq"/>
        </authorList>
    </citation>
    <scope>IDENTIFICATION</scope>
    <source>
        <tissue evidence="3">Whole plant</tissue>
    </source>
</reference>
<gene>
    <name evidence="3" type="primary">LOC107463168</name>
</gene>
<proteinExistence type="predicted"/>
<reference evidence="2" key="1">
    <citation type="journal article" date="2016" name="Nat. Genet.">
        <title>The genome sequences of Arachis duranensis and Arachis ipaensis, the diploid ancestors of cultivated peanut.</title>
        <authorList>
            <person name="Bertioli D.J."/>
            <person name="Cannon S.B."/>
            <person name="Froenicke L."/>
            <person name="Huang G."/>
            <person name="Farmer A.D."/>
            <person name="Cannon E.K."/>
            <person name="Liu X."/>
            <person name="Gao D."/>
            <person name="Clevenger J."/>
            <person name="Dash S."/>
            <person name="Ren L."/>
            <person name="Moretzsohn M.C."/>
            <person name="Shirasawa K."/>
            <person name="Huang W."/>
            <person name="Vidigal B."/>
            <person name="Abernathy B."/>
            <person name="Chu Y."/>
            <person name="Niederhuth C.E."/>
            <person name="Umale P."/>
            <person name="Araujo A.C."/>
            <person name="Kozik A."/>
            <person name="Kim K.D."/>
            <person name="Burow M.D."/>
            <person name="Varshney R.K."/>
            <person name="Wang X."/>
            <person name="Zhang X."/>
            <person name="Barkley N."/>
            <person name="Guimaraes P.M."/>
            <person name="Isobe S."/>
            <person name="Guo B."/>
            <person name="Liao B."/>
            <person name="Stalker H.T."/>
            <person name="Schmitz R.J."/>
            <person name="Scheffler B.E."/>
            <person name="Leal-Bertioli S.C."/>
            <person name="Xun X."/>
            <person name="Jackson S.A."/>
            <person name="Michelmore R."/>
            <person name="Ozias-Akins P."/>
        </authorList>
    </citation>
    <scope>NUCLEOTIDE SEQUENCE [LARGE SCALE GENOMIC DNA]</scope>
    <source>
        <strain evidence="2">cv. V14167</strain>
    </source>
</reference>
<evidence type="ECO:0000256" key="1">
    <source>
        <dbReference type="SAM" id="MobiDB-lite"/>
    </source>
</evidence>
<keyword evidence="2" id="KW-1185">Reference proteome</keyword>
<organism evidence="2 3">
    <name type="scientific">Arachis duranensis</name>
    <name type="common">Wild peanut</name>
    <dbReference type="NCBI Taxonomy" id="130453"/>
    <lineage>
        <taxon>Eukaryota</taxon>
        <taxon>Viridiplantae</taxon>
        <taxon>Streptophyta</taxon>
        <taxon>Embryophyta</taxon>
        <taxon>Tracheophyta</taxon>
        <taxon>Spermatophyta</taxon>
        <taxon>Magnoliopsida</taxon>
        <taxon>eudicotyledons</taxon>
        <taxon>Gunneridae</taxon>
        <taxon>Pentapetalae</taxon>
        <taxon>rosids</taxon>
        <taxon>fabids</taxon>
        <taxon>Fabales</taxon>
        <taxon>Fabaceae</taxon>
        <taxon>Papilionoideae</taxon>
        <taxon>50 kb inversion clade</taxon>
        <taxon>dalbergioids sensu lato</taxon>
        <taxon>Dalbergieae</taxon>
        <taxon>Pterocarpus clade</taxon>
        <taxon>Arachis</taxon>
    </lineage>
</organism>
<sequence>MASEESFLVLVHYRRSIKKKTRFGIKFNDKDPFSIFLKPTTSFPMFLNSIIQKLGLEGVKWVEKLLYHILISVLRDDVKYDLFVIGSDEDLEVLFHCRRQFPEVKTPELLTKLVDVVSNSGGSNQNIQTPATVACSNLRPVGASLTVPVIAPQQGTLDGIDDALTDDDDINDVEPYIISDDSNDDIAASNPAGAGTASSSGTQQYLPHFSSLDLDAMRQEGVPGKPIEDKDETVLSVKTYSIQLRIQYKVVESDYRKYLGKCNEFGNGCTWLIRISLR</sequence>
<feature type="region of interest" description="Disordered" evidence="1">
    <location>
        <begin position="177"/>
        <end position="204"/>
    </location>
</feature>
<dbReference type="AlphaFoldDB" id="A0A6P4BYD6"/>
<dbReference type="GeneID" id="107463168"/>
<evidence type="ECO:0000313" key="3">
    <source>
        <dbReference type="RefSeq" id="XP_015937398.1"/>
    </source>
</evidence>